<accession>A0A1M6C047</accession>
<dbReference type="OrthoDB" id="9808429at2"/>
<reference evidence="3 4" key="1">
    <citation type="submission" date="2016-11" db="EMBL/GenBank/DDBJ databases">
        <authorList>
            <person name="Jaros S."/>
            <person name="Januszkiewicz K."/>
            <person name="Wedrychowicz H."/>
        </authorList>
    </citation>
    <scope>NUCLEOTIDE SEQUENCE [LARGE SCALE GENOMIC DNA]</scope>
    <source>
        <strain evidence="3 4">DSM 100565</strain>
    </source>
</reference>
<dbReference type="InterPro" id="IPR006684">
    <property type="entry name" value="YbgC/YbaW"/>
</dbReference>
<evidence type="ECO:0000313" key="4">
    <source>
        <dbReference type="Proteomes" id="UP000184292"/>
    </source>
</evidence>
<dbReference type="NCBIfam" id="TIGR02799">
    <property type="entry name" value="thio_ybgC"/>
    <property type="match status" value="1"/>
</dbReference>
<dbReference type="PANTHER" id="PTHR31793">
    <property type="entry name" value="4-HYDROXYBENZOYL-COA THIOESTERASE FAMILY MEMBER"/>
    <property type="match status" value="1"/>
</dbReference>
<dbReference type="STRING" id="1447782.SAMN05444417_0924"/>
<sequence>MTGPAPHRFETRVWYEDTDLGGIVYHANYLKFIERARSTWVRELGIDQNALRASGRAFAVAELAARFLAPARLDDVLVVTTRAIEVRPARMVLDQRIARGEVPLFSAEVTLVCLGPGGRPVRLPGTLRALGPVAGGGGPPATGAAQTRS</sequence>
<dbReference type="SUPFAM" id="SSF54637">
    <property type="entry name" value="Thioesterase/thiol ester dehydrase-isomerase"/>
    <property type="match status" value="1"/>
</dbReference>
<keyword evidence="2 3" id="KW-0378">Hydrolase</keyword>
<dbReference type="Proteomes" id="UP000184292">
    <property type="component" value="Unassembled WGS sequence"/>
</dbReference>
<evidence type="ECO:0000256" key="1">
    <source>
        <dbReference type="ARBA" id="ARBA00005953"/>
    </source>
</evidence>
<dbReference type="GO" id="GO:0047617">
    <property type="term" value="F:fatty acyl-CoA hydrolase activity"/>
    <property type="evidence" value="ECO:0007669"/>
    <property type="project" value="TreeGrafter"/>
</dbReference>
<evidence type="ECO:0000313" key="3">
    <source>
        <dbReference type="EMBL" id="SHI54058.1"/>
    </source>
</evidence>
<keyword evidence="4" id="KW-1185">Reference proteome</keyword>
<dbReference type="EMBL" id="FQYO01000002">
    <property type="protein sequence ID" value="SHI54058.1"/>
    <property type="molecule type" value="Genomic_DNA"/>
</dbReference>
<dbReference type="FunFam" id="3.10.129.10:FF:000004">
    <property type="entry name" value="Tol-pal system-associated acyl-CoA thioesterase"/>
    <property type="match status" value="1"/>
</dbReference>
<dbReference type="NCBIfam" id="TIGR00051">
    <property type="entry name" value="YbgC/FadM family acyl-CoA thioesterase"/>
    <property type="match status" value="1"/>
</dbReference>
<proteinExistence type="inferred from homology"/>
<name>A0A1M6C047_9RHOB</name>
<protein>
    <submittedName>
        <fullName evidence="3">Acyl-CoA thioester hydrolase</fullName>
    </submittedName>
</protein>
<dbReference type="Gene3D" id="3.10.129.10">
    <property type="entry name" value="Hotdog Thioesterase"/>
    <property type="match status" value="1"/>
</dbReference>
<dbReference type="Pfam" id="PF13279">
    <property type="entry name" value="4HBT_2"/>
    <property type="match status" value="1"/>
</dbReference>
<comment type="similarity">
    <text evidence="1">Belongs to the 4-hydroxybenzoyl-CoA thioesterase family.</text>
</comment>
<dbReference type="InterPro" id="IPR008272">
    <property type="entry name" value="HB-CoA_thioesterase_AS"/>
</dbReference>
<dbReference type="InterPro" id="IPR014166">
    <property type="entry name" value="Tol-Pal_acyl-CoA_thioesterase"/>
</dbReference>
<dbReference type="CDD" id="cd00586">
    <property type="entry name" value="4HBT"/>
    <property type="match status" value="1"/>
</dbReference>
<dbReference type="InterPro" id="IPR050563">
    <property type="entry name" value="4-hydroxybenzoyl-CoA_TE"/>
</dbReference>
<dbReference type="PANTHER" id="PTHR31793:SF37">
    <property type="entry name" value="ACYL-COA THIOESTER HYDROLASE YBGC"/>
    <property type="match status" value="1"/>
</dbReference>
<dbReference type="PIRSF" id="PIRSF003230">
    <property type="entry name" value="YbgC"/>
    <property type="match status" value="1"/>
</dbReference>
<dbReference type="RefSeq" id="WP_073326657.1">
    <property type="nucleotide sequence ID" value="NZ_FQYO01000002.1"/>
</dbReference>
<dbReference type="AlphaFoldDB" id="A0A1M6C047"/>
<evidence type="ECO:0000256" key="2">
    <source>
        <dbReference type="ARBA" id="ARBA00022801"/>
    </source>
</evidence>
<dbReference type="InterPro" id="IPR029069">
    <property type="entry name" value="HotDog_dom_sf"/>
</dbReference>
<dbReference type="PROSITE" id="PS01328">
    <property type="entry name" value="4HBCOA_THIOESTERASE"/>
    <property type="match status" value="1"/>
</dbReference>
<gene>
    <name evidence="3" type="ORF">SAMN05444417_0924</name>
</gene>
<organism evidence="3 4">
    <name type="scientific">Wenxinia saemankumensis</name>
    <dbReference type="NCBI Taxonomy" id="1447782"/>
    <lineage>
        <taxon>Bacteria</taxon>
        <taxon>Pseudomonadati</taxon>
        <taxon>Pseudomonadota</taxon>
        <taxon>Alphaproteobacteria</taxon>
        <taxon>Rhodobacterales</taxon>
        <taxon>Roseobacteraceae</taxon>
        <taxon>Wenxinia</taxon>
    </lineage>
</organism>